<dbReference type="InterPro" id="IPR010921">
    <property type="entry name" value="Trp_repressor/repl_initiator"/>
</dbReference>
<accession>A0A2M6WWY1</accession>
<dbReference type="Proteomes" id="UP000228596">
    <property type="component" value="Unassembled WGS sequence"/>
</dbReference>
<dbReference type="PIRSF" id="PIRSF012508">
    <property type="entry name" value="YerC"/>
    <property type="match status" value="1"/>
</dbReference>
<gene>
    <name evidence="1" type="ORF">COT77_02210</name>
</gene>
<evidence type="ECO:0000313" key="2">
    <source>
        <dbReference type="Proteomes" id="UP000228596"/>
    </source>
</evidence>
<protein>
    <recommendedName>
        <fullName evidence="3">TrpR like protein, YerC/YecD</fullName>
    </recommendedName>
</protein>
<dbReference type="AlphaFoldDB" id="A0A2M6WWY1"/>
<proteinExistence type="predicted"/>
<dbReference type="GO" id="GO:0043565">
    <property type="term" value="F:sequence-specific DNA binding"/>
    <property type="evidence" value="ECO:0007669"/>
    <property type="project" value="InterPro"/>
</dbReference>
<dbReference type="InterPro" id="IPR038116">
    <property type="entry name" value="TrpR-like_sf"/>
</dbReference>
<organism evidence="1 2">
    <name type="scientific">Candidatus Berkelbacteria bacterium CG10_big_fil_rev_8_21_14_0_10_41_12</name>
    <dbReference type="NCBI Taxonomy" id="1974513"/>
    <lineage>
        <taxon>Bacteria</taxon>
        <taxon>Candidatus Berkelbacteria</taxon>
    </lineage>
</organism>
<sequence>MNWYNQKTKNLFGTILLLKNTNEAKKFFRDLLTEKEILEFSNRWQAAQMLEKKISYLKIEKETGLSSTTVARISKWLNSGKGGYKLMIHRTTHTHRKPRSPGKGLL</sequence>
<dbReference type="SUPFAM" id="SSF48295">
    <property type="entry name" value="TrpR-like"/>
    <property type="match status" value="1"/>
</dbReference>
<dbReference type="PANTHER" id="PTHR40080">
    <property type="entry name" value="LMO1763 PROTEIN"/>
    <property type="match status" value="1"/>
</dbReference>
<dbReference type="InterPro" id="IPR013368">
    <property type="entry name" value="YecD_YerC"/>
</dbReference>
<dbReference type="InterPro" id="IPR000831">
    <property type="entry name" value="Trp_repress"/>
</dbReference>
<dbReference type="NCBIfam" id="TIGR02531">
    <property type="entry name" value="yecD_yerC"/>
    <property type="match status" value="1"/>
</dbReference>
<dbReference type="GO" id="GO:0003700">
    <property type="term" value="F:DNA-binding transcription factor activity"/>
    <property type="evidence" value="ECO:0007669"/>
    <property type="project" value="InterPro"/>
</dbReference>
<evidence type="ECO:0008006" key="3">
    <source>
        <dbReference type="Google" id="ProtNLM"/>
    </source>
</evidence>
<evidence type="ECO:0000313" key="1">
    <source>
        <dbReference type="EMBL" id="PIT97300.1"/>
    </source>
</evidence>
<dbReference type="Pfam" id="PF01371">
    <property type="entry name" value="Trp_repressor"/>
    <property type="match status" value="1"/>
</dbReference>
<dbReference type="PANTHER" id="PTHR40080:SF1">
    <property type="entry name" value="TRPR-LIKE PROTEIN YERC_YECD"/>
    <property type="match status" value="1"/>
</dbReference>
<dbReference type="EMBL" id="PEZV01000022">
    <property type="protein sequence ID" value="PIT97300.1"/>
    <property type="molecule type" value="Genomic_DNA"/>
</dbReference>
<comment type="caution">
    <text evidence="1">The sequence shown here is derived from an EMBL/GenBank/DDBJ whole genome shotgun (WGS) entry which is preliminary data.</text>
</comment>
<reference evidence="2" key="1">
    <citation type="submission" date="2017-09" db="EMBL/GenBank/DDBJ databases">
        <title>Depth-based differentiation of microbial function through sediment-hosted aquifers and enrichment of novel symbionts in the deep terrestrial subsurface.</title>
        <authorList>
            <person name="Probst A.J."/>
            <person name="Ladd B."/>
            <person name="Jarett J.K."/>
            <person name="Geller-Mcgrath D.E."/>
            <person name="Sieber C.M.K."/>
            <person name="Emerson J.B."/>
            <person name="Anantharaman K."/>
            <person name="Thomas B.C."/>
            <person name="Malmstrom R."/>
            <person name="Stieglmeier M."/>
            <person name="Klingl A."/>
            <person name="Woyke T."/>
            <person name="Ryan C.M."/>
            <person name="Banfield J.F."/>
        </authorList>
    </citation>
    <scope>NUCLEOTIDE SEQUENCE [LARGE SCALE GENOMIC DNA]</scope>
</reference>
<name>A0A2M6WWY1_9BACT</name>
<dbReference type="Gene3D" id="1.10.1270.10">
    <property type="entry name" value="TrpR-like"/>
    <property type="match status" value="1"/>
</dbReference>